<dbReference type="EMBL" id="JARAOO010000009">
    <property type="protein sequence ID" value="KAJ7956511.1"/>
    <property type="molecule type" value="Genomic_DNA"/>
</dbReference>
<organism evidence="5 6">
    <name type="scientific">Quillaja saponaria</name>
    <name type="common">Soap bark tree</name>
    <dbReference type="NCBI Taxonomy" id="32244"/>
    <lineage>
        <taxon>Eukaryota</taxon>
        <taxon>Viridiplantae</taxon>
        <taxon>Streptophyta</taxon>
        <taxon>Embryophyta</taxon>
        <taxon>Tracheophyta</taxon>
        <taxon>Spermatophyta</taxon>
        <taxon>Magnoliopsida</taxon>
        <taxon>eudicotyledons</taxon>
        <taxon>Gunneridae</taxon>
        <taxon>Pentapetalae</taxon>
        <taxon>rosids</taxon>
        <taxon>fabids</taxon>
        <taxon>Fabales</taxon>
        <taxon>Quillajaceae</taxon>
        <taxon>Quillaja</taxon>
    </lineage>
</organism>
<name>A0AAD7LE75_QUISA</name>
<evidence type="ECO:0000256" key="1">
    <source>
        <dbReference type="ARBA" id="ARBA00010746"/>
    </source>
</evidence>
<dbReference type="KEGG" id="qsa:O6P43_022942"/>
<comment type="function">
    <text evidence="4">Dirigent proteins impart stereoselectivity on the phenoxy radical-coupling reaction, yielding optically active lignans from two molecules of coniferyl alcohol in the biosynthesis of lignans, flavonolignans, and alkaloids and thus plays a central role in plant secondary metabolism.</text>
</comment>
<comment type="subcellular location">
    <subcellularLocation>
        <location evidence="4">Secreted</location>
        <location evidence="4">Extracellular space</location>
        <location evidence="4">Apoplast</location>
    </subcellularLocation>
</comment>
<feature type="chain" id="PRO_5041775108" description="Dirigent protein" evidence="4">
    <location>
        <begin position="26"/>
        <end position="184"/>
    </location>
</feature>
<dbReference type="Proteomes" id="UP001163823">
    <property type="component" value="Chromosome 9"/>
</dbReference>
<dbReference type="Gene3D" id="2.40.480.10">
    <property type="entry name" value="Allene oxide cyclase-like"/>
    <property type="match status" value="1"/>
</dbReference>
<feature type="signal peptide" evidence="4">
    <location>
        <begin position="1"/>
        <end position="25"/>
    </location>
</feature>
<accession>A0AAD7LE75</accession>
<evidence type="ECO:0000313" key="6">
    <source>
        <dbReference type="Proteomes" id="UP001163823"/>
    </source>
</evidence>
<dbReference type="Pfam" id="PF03018">
    <property type="entry name" value="Dirigent"/>
    <property type="match status" value="1"/>
</dbReference>
<keyword evidence="3 4" id="KW-0964">Secreted</keyword>
<evidence type="ECO:0000256" key="4">
    <source>
        <dbReference type="RuleBase" id="RU363099"/>
    </source>
</evidence>
<keyword evidence="4" id="KW-0732">Signal</keyword>
<dbReference type="GO" id="GO:0048046">
    <property type="term" value="C:apoplast"/>
    <property type="evidence" value="ECO:0007669"/>
    <property type="project" value="UniProtKB-SubCell"/>
</dbReference>
<reference evidence="5" key="1">
    <citation type="journal article" date="2023" name="Science">
        <title>Elucidation of the pathway for biosynthesis of saponin adjuvants from the soapbark tree.</title>
        <authorList>
            <person name="Reed J."/>
            <person name="Orme A."/>
            <person name="El-Demerdash A."/>
            <person name="Owen C."/>
            <person name="Martin L.B.B."/>
            <person name="Misra R.C."/>
            <person name="Kikuchi S."/>
            <person name="Rejzek M."/>
            <person name="Martin A.C."/>
            <person name="Harkess A."/>
            <person name="Leebens-Mack J."/>
            <person name="Louveau T."/>
            <person name="Stephenson M.J."/>
            <person name="Osbourn A."/>
        </authorList>
    </citation>
    <scope>NUCLEOTIDE SEQUENCE</scope>
    <source>
        <strain evidence="5">S10</strain>
    </source>
</reference>
<evidence type="ECO:0000313" key="5">
    <source>
        <dbReference type="EMBL" id="KAJ7956511.1"/>
    </source>
</evidence>
<gene>
    <name evidence="5" type="ORF">O6P43_022942</name>
</gene>
<comment type="caution">
    <text evidence="5">The sequence shown here is derived from an EMBL/GenBank/DDBJ whole genome shotgun (WGS) entry which is preliminary data.</text>
</comment>
<evidence type="ECO:0000256" key="3">
    <source>
        <dbReference type="ARBA" id="ARBA00022525"/>
    </source>
</evidence>
<dbReference type="GO" id="GO:0009699">
    <property type="term" value="P:phenylpropanoid biosynthetic process"/>
    <property type="evidence" value="ECO:0007669"/>
    <property type="project" value="UniProtKB-ARBA"/>
</dbReference>
<protein>
    <recommendedName>
        <fullName evidence="4">Dirigent protein</fullName>
    </recommendedName>
</protein>
<evidence type="ECO:0000256" key="2">
    <source>
        <dbReference type="ARBA" id="ARBA00011738"/>
    </source>
</evidence>
<dbReference type="InterPro" id="IPR004265">
    <property type="entry name" value="Dirigent"/>
</dbReference>
<dbReference type="AlphaFoldDB" id="A0AAD7LE75"/>
<keyword evidence="4" id="KW-0052">Apoplast</keyword>
<dbReference type="PROSITE" id="PS51257">
    <property type="entry name" value="PROKAR_LIPOPROTEIN"/>
    <property type="match status" value="1"/>
</dbReference>
<dbReference type="InterPro" id="IPR044859">
    <property type="entry name" value="Allene_oxi_cyc_Dirigent"/>
</dbReference>
<proteinExistence type="inferred from homology"/>
<comment type="subunit">
    <text evidence="2 4">Homodimer.</text>
</comment>
<dbReference type="PANTHER" id="PTHR21495">
    <property type="entry name" value="NUCLEOPORIN-RELATED"/>
    <property type="match status" value="1"/>
</dbReference>
<comment type="similarity">
    <text evidence="1 4">Belongs to the plant dirigent protein family.</text>
</comment>
<sequence length="184" mass="19929">MGYCSKLLPLVLALCLVASSCTTEALKTKVTRLQFFLHDNAGIPNPDTILVARRLDNFNSSDPVEAAFGNVFVRDNPLTLTPDINSKLIGRSQGIAALSSHHNERSLLNAVTFVFNGAFNGSSVSVVGRNPVLNEVRELPIVGGTGIFRLATGFMLLRTHSITPADAVIGYNVTIIHYPNLNYF</sequence>
<keyword evidence="6" id="KW-1185">Reference proteome</keyword>